<comment type="caution">
    <text evidence="3">The sequence shown here is derived from an EMBL/GenBank/DDBJ whole genome shotgun (WGS) entry which is preliminary data.</text>
</comment>
<proteinExistence type="inferred from homology"/>
<dbReference type="Pfam" id="PF00445">
    <property type="entry name" value="Ribonuclease_T2"/>
    <property type="match status" value="1"/>
</dbReference>
<evidence type="ECO:0000313" key="3">
    <source>
        <dbReference type="EMBL" id="TMW59069.1"/>
    </source>
</evidence>
<dbReference type="Proteomes" id="UP000794436">
    <property type="component" value="Unassembled WGS sequence"/>
</dbReference>
<evidence type="ECO:0000256" key="1">
    <source>
        <dbReference type="ARBA" id="ARBA00007469"/>
    </source>
</evidence>
<dbReference type="InterPro" id="IPR033130">
    <property type="entry name" value="RNase_T2_His_AS_2"/>
</dbReference>
<evidence type="ECO:0000256" key="2">
    <source>
        <dbReference type="RuleBase" id="RU004328"/>
    </source>
</evidence>
<dbReference type="GO" id="GO:0006401">
    <property type="term" value="P:RNA catabolic process"/>
    <property type="evidence" value="ECO:0007669"/>
    <property type="project" value="TreeGrafter"/>
</dbReference>
<reference evidence="3" key="1">
    <citation type="submission" date="2019-03" db="EMBL/GenBank/DDBJ databases">
        <title>Long read genome sequence of the mycoparasitic Pythium oligandrum ATCC 38472 isolated from sugarbeet rhizosphere.</title>
        <authorList>
            <person name="Gaulin E."/>
        </authorList>
    </citation>
    <scope>NUCLEOTIDE SEQUENCE</scope>
    <source>
        <strain evidence="3">ATCC 38472_TT</strain>
    </source>
</reference>
<dbReference type="GO" id="GO:0033897">
    <property type="term" value="F:ribonuclease T2 activity"/>
    <property type="evidence" value="ECO:0007669"/>
    <property type="project" value="InterPro"/>
</dbReference>
<dbReference type="EMBL" id="SPLM01000110">
    <property type="protein sequence ID" value="TMW59069.1"/>
    <property type="molecule type" value="Genomic_DNA"/>
</dbReference>
<dbReference type="Gene3D" id="3.90.730.10">
    <property type="entry name" value="Ribonuclease T2-like"/>
    <property type="match status" value="1"/>
</dbReference>
<organism evidence="3 4">
    <name type="scientific">Pythium oligandrum</name>
    <name type="common">Mycoparasitic fungus</name>
    <dbReference type="NCBI Taxonomy" id="41045"/>
    <lineage>
        <taxon>Eukaryota</taxon>
        <taxon>Sar</taxon>
        <taxon>Stramenopiles</taxon>
        <taxon>Oomycota</taxon>
        <taxon>Peronosporomycetes</taxon>
        <taxon>Pythiales</taxon>
        <taxon>Pythiaceae</taxon>
        <taxon>Pythium</taxon>
    </lineage>
</organism>
<name>A0A8K1FFK2_PYTOL</name>
<dbReference type="SUPFAM" id="SSF55895">
    <property type="entry name" value="Ribonuclease Rh-like"/>
    <property type="match status" value="1"/>
</dbReference>
<dbReference type="InterPro" id="IPR036430">
    <property type="entry name" value="RNase_T2-like_sf"/>
</dbReference>
<dbReference type="PANTHER" id="PTHR11240">
    <property type="entry name" value="RIBONUCLEASE T2"/>
    <property type="match status" value="1"/>
</dbReference>
<dbReference type="InterPro" id="IPR018188">
    <property type="entry name" value="RNase_T2_His_AS_1"/>
</dbReference>
<evidence type="ECO:0000313" key="4">
    <source>
        <dbReference type="Proteomes" id="UP000794436"/>
    </source>
</evidence>
<keyword evidence="4" id="KW-1185">Reference proteome</keyword>
<sequence>MSPTKRPLPNDPDMYAKVNFDLFALSAYYWPGHCTASNTQIPACSKFPTGANWNNNLVVHGLWPGYTAKYAGTTWGKGPYGDKPPEHGGPKLPCNGALYNPETFPKDATSLNVFPKDGVSDGDFHAYQWNKHGICAQMDQANYWNKAVQLGQLANRVFAGVVAALTPATKTMHRSITLAALQQKLGPHAQPTCFQRVGEKRQILWFINFCYKRASGVGGAIVCPPVKVTDQTGKETDAKSNCWPDKPIELPLLPGQQ</sequence>
<protein>
    <submittedName>
        <fullName evidence="3">Uncharacterized protein</fullName>
    </submittedName>
</protein>
<dbReference type="InterPro" id="IPR001568">
    <property type="entry name" value="RNase_T2-like"/>
</dbReference>
<dbReference type="PANTHER" id="PTHR11240:SF22">
    <property type="entry name" value="RIBONUCLEASE T2"/>
    <property type="match status" value="1"/>
</dbReference>
<accession>A0A8K1FFK2</accession>
<dbReference type="GO" id="GO:0005576">
    <property type="term" value="C:extracellular region"/>
    <property type="evidence" value="ECO:0007669"/>
    <property type="project" value="TreeGrafter"/>
</dbReference>
<comment type="similarity">
    <text evidence="1 2">Belongs to the RNase T2 family.</text>
</comment>
<dbReference type="GO" id="GO:0003723">
    <property type="term" value="F:RNA binding"/>
    <property type="evidence" value="ECO:0007669"/>
    <property type="project" value="InterPro"/>
</dbReference>
<dbReference type="PROSITE" id="PS00531">
    <property type="entry name" value="RNASE_T2_2"/>
    <property type="match status" value="1"/>
</dbReference>
<gene>
    <name evidence="3" type="ORF">Poli38472_007214</name>
</gene>
<dbReference type="PROSITE" id="PS00530">
    <property type="entry name" value="RNASE_T2_1"/>
    <property type="match status" value="1"/>
</dbReference>
<dbReference type="AlphaFoldDB" id="A0A8K1FFK2"/>